<sequence length="91" mass="10123">MTRALQLIWAVICRSTAAPPSLCRSTSISPDSPTSLRKRGLNAFTKECPAAKLFAKHLKIEEHVVHTFKNLTEHLSVVDADYQKGIIFCVN</sequence>
<keyword evidence="4" id="KW-1185">Reference proteome</keyword>
<reference evidence="2 4" key="1">
    <citation type="journal article" date="2017" name="Nature">
        <title>The sunflower genome provides insights into oil metabolism, flowering and Asterid evolution.</title>
        <authorList>
            <person name="Badouin H."/>
            <person name="Gouzy J."/>
            <person name="Grassa C.J."/>
            <person name="Murat F."/>
            <person name="Staton S.E."/>
            <person name="Cottret L."/>
            <person name="Lelandais-Briere C."/>
            <person name="Owens G.L."/>
            <person name="Carrere S."/>
            <person name="Mayjonade B."/>
            <person name="Legrand L."/>
            <person name="Gill N."/>
            <person name="Kane N.C."/>
            <person name="Bowers J.E."/>
            <person name="Hubner S."/>
            <person name="Bellec A."/>
            <person name="Berard A."/>
            <person name="Berges H."/>
            <person name="Blanchet N."/>
            <person name="Boniface M.C."/>
            <person name="Brunel D."/>
            <person name="Catrice O."/>
            <person name="Chaidir N."/>
            <person name="Claudel C."/>
            <person name="Donnadieu C."/>
            <person name="Faraut T."/>
            <person name="Fievet G."/>
            <person name="Helmstetter N."/>
            <person name="King M."/>
            <person name="Knapp S.J."/>
            <person name="Lai Z."/>
            <person name="Le Paslier M.C."/>
            <person name="Lippi Y."/>
            <person name="Lorenzon L."/>
            <person name="Mandel J.R."/>
            <person name="Marage G."/>
            <person name="Marchand G."/>
            <person name="Marquand E."/>
            <person name="Bret-Mestries E."/>
            <person name="Morien E."/>
            <person name="Nambeesan S."/>
            <person name="Nguyen T."/>
            <person name="Pegot-Espagnet P."/>
            <person name="Pouilly N."/>
            <person name="Raftis F."/>
            <person name="Sallet E."/>
            <person name="Schiex T."/>
            <person name="Thomas J."/>
            <person name="Vandecasteele C."/>
            <person name="Vares D."/>
            <person name="Vear F."/>
            <person name="Vautrin S."/>
            <person name="Crespi M."/>
            <person name="Mangin B."/>
            <person name="Burke J.M."/>
            <person name="Salse J."/>
            <person name="Munos S."/>
            <person name="Vincourt P."/>
            <person name="Rieseberg L.H."/>
            <person name="Langlade N.B."/>
        </authorList>
    </citation>
    <scope>NUCLEOTIDE SEQUENCE [LARGE SCALE GENOMIC DNA]</scope>
    <source>
        <strain evidence="4">cv. SF193</strain>
        <tissue evidence="2">Leaves</tissue>
    </source>
</reference>
<evidence type="ECO:0000313" key="3">
    <source>
        <dbReference type="EMBL" id="OTF90849.1"/>
    </source>
</evidence>
<protein>
    <submittedName>
        <fullName evidence="3">Uncharacterized protein</fullName>
    </submittedName>
</protein>
<dbReference type="EMBL" id="MNCJ02000317">
    <property type="protein sequence ID" value="KAF5819024.1"/>
    <property type="molecule type" value="Genomic_DNA"/>
</dbReference>
<evidence type="ECO:0000256" key="1">
    <source>
        <dbReference type="SAM" id="SignalP"/>
    </source>
</evidence>
<evidence type="ECO:0000313" key="2">
    <source>
        <dbReference type="EMBL" id="KAF5819024.1"/>
    </source>
</evidence>
<evidence type="ECO:0000313" key="4">
    <source>
        <dbReference type="Proteomes" id="UP000215914"/>
    </source>
</evidence>
<keyword evidence="1" id="KW-0732">Signal</keyword>
<gene>
    <name evidence="3" type="ORF">HannXRQ_Chr16g0504081</name>
    <name evidence="2" type="ORF">HanXRQr2_Chr02g0072921</name>
</gene>
<feature type="signal peptide" evidence="1">
    <location>
        <begin position="1"/>
        <end position="17"/>
    </location>
</feature>
<name>A0A251RX17_HELAN</name>
<proteinExistence type="predicted"/>
<feature type="chain" id="PRO_5041125120" evidence="1">
    <location>
        <begin position="18"/>
        <end position="91"/>
    </location>
</feature>
<dbReference type="AlphaFoldDB" id="A0A251RX17"/>
<reference evidence="2" key="3">
    <citation type="submission" date="2020-06" db="EMBL/GenBank/DDBJ databases">
        <title>Helianthus annuus Genome sequencing and assembly Release 2.</title>
        <authorList>
            <person name="Gouzy J."/>
            <person name="Langlade N."/>
            <person name="Munos S."/>
        </authorList>
    </citation>
    <scope>NUCLEOTIDE SEQUENCE</scope>
    <source>
        <tissue evidence="2">Leaves</tissue>
    </source>
</reference>
<dbReference type="EMBL" id="CM007905">
    <property type="protein sequence ID" value="OTF90849.1"/>
    <property type="molecule type" value="Genomic_DNA"/>
</dbReference>
<dbReference type="InParanoid" id="A0A251RX17"/>
<dbReference type="Proteomes" id="UP000215914">
    <property type="component" value="Chromosome 16"/>
</dbReference>
<reference evidence="3" key="2">
    <citation type="submission" date="2017-02" db="EMBL/GenBank/DDBJ databases">
        <title>Sunflower complete genome.</title>
        <authorList>
            <person name="Langlade N."/>
            <person name="Munos S."/>
        </authorList>
    </citation>
    <scope>NUCLEOTIDE SEQUENCE [LARGE SCALE GENOMIC DNA]</scope>
    <source>
        <tissue evidence="3">Leaves</tissue>
    </source>
</reference>
<accession>A0A251RX17</accession>
<dbReference type="Gramene" id="mRNA:HanXRQr2_Chr02g0072921">
    <property type="protein sequence ID" value="mRNA:HanXRQr2_Chr02g0072921"/>
    <property type="gene ID" value="HanXRQr2_Chr02g0072921"/>
</dbReference>
<organism evidence="3 4">
    <name type="scientific">Helianthus annuus</name>
    <name type="common">Common sunflower</name>
    <dbReference type="NCBI Taxonomy" id="4232"/>
    <lineage>
        <taxon>Eukaryota</taxon>
        <taxon>Viridiplantae</taxon>
        <taxon>Streptophyta</taxon>
        <taxon>Embryophyta</taxon>
        <taxon>Tracheophyta</taxon>
        <taxon>Spermatophyta</taxon>
        <taxon>Magnoliopsida</taxon>
        <taxon>eudicotyledons</taxon>
        <taxon>Gunneridae</taxon>
        <taxon>Pentapetalae</taxon>
        <taxon>asterids</taxon>
        <taxon>campanulids</taxon>
        <taxon>Asterales</taxon>
        <taxon>Asteraceae</taxon>
        <taxon>Asteroideae</taxon>
        <taxon>Heliantheae alliance</taxon>
        <taxon>Heliantheae</taxon>
        <taxon>Helianthus</taxon>
    </lineage>
</organism>